<keyword evidence="8 15" id="KW-0812">Transmembrane</keyword>
<dbReference type="AlphaFoldDB" id="A0A1I3FIA6"/>
<feature type="transmembrane region" description="Helical" evidence="15">
    <location>
        <begin position="162"/>
        <end position="181"/>
    </location>
</feature>
<dbReference type="STRING" id="1114924.SAMN05216258_104304"/>
<comment type="subcellular location">
    <subcellularLocation>
        <location evidence="2">Cell inner membrane</location>
        <topology evidence="2">Multi-pass membrane protein</topology>
    </subcellularLocation>
</comment>
<evidence type="ECO:0000256" key="3">
    <source>
        <dbReference type="ARBA" id="ARBA00012438"/>
    </source>
</evidence>
<accession>A0A1I3FIA6</accession>
<dbReference type="SUPFAM" id="SSF55874">
    <property type="entry name" value="ATPase domain of HSP90 chaperone/DNA topoisomerase II/histidine kinase"/>
    <property type="match status" value="1"/>
</dbReference>
<dbReference type="Proteomes" id="UP000199377">
    <property type="component" value="Unassembled WGS sequence"/>
</dbReference>
<dbReference type="PANTHER" id="PTHR44936">
    <property type="entry name" value="SENSOR PROTEIN CREC"/>
    <property type="match status" value="1"/>
</dbReference>
<keyword evidence="4" id="KW-1003">Cell membrane</keyword>
<evidence type="ECO:0000256" key="13">
    <source>
        <dbReference type="ARBA" id="ARBA00023012"/>
    </source>
</evidence>
<evidence type="ECO:0000256" key="10">
    <source>
        <dbReference type="ARBA" id="ARBA00022777"/>
    </source>
</evidence>
<dbReference type="CDD" id="cd00075">
    <property type="entry name" value="HATPase"/>
    <property type="match status" value="1"/>
</dbReference>
<dbReference type="InterPro" id="IPR003594">
    <property type="entry name" value="HATPase_dom"/>
</dbReference>
<keyword evidence="5" id="KW-0997">Cell inner membrane</keyword>
<evidence type="ECO:0000256" key="6">
    <source>
        <dbReference type="ARBA" id="ARBA00022553"/>
    </source>
</evidence>
<reference evidence="18 19" key="1">
    <citation type="submission" date="2016-10" db="EMBL/GenBank/DDBJ databases">
        <authorList>
            <person name="de Groot N.N."/>
        </authorList>
    </citation>
    <scope>NUCLEOTIDE SEQUENCE [LARGE SCALE GENOMIC DNA]</scope>
    <source>
        <strain evidence="18 19">CGMCC 1.11030</strain>
    </source>
</reference>
<evidence type="ECO:0000256" key="11">
    <source>
        <dbReference type="ARBA" id="ARBA00022840"/>
    </source>
</evidence>
<dbReference type="Pfam" id="PF02518">
    <property type="entry name" value="HATPase_c"/>
    <property type="match status" value="1"/>
</dbReference>
<keyword evidence="10 18" id="KW-0418">Kinase</keyword>
<evidence type="ECO:0000256" key="7">
    <source>
        <dbReference type="ARBA" id="ARBA00022679"/>
    </source>
</evidence>
<evidence type="ECO:0000256" key="2">
    <source>
        <dbReference type="ARBA" id="ARBA00004429"/>
    </source>
</evidence>
<dbReference type="GO" id="GO:0005886">
    <property type="term" value="C:plasma membrane"/>
    <property type="evidence" value="ECO:0007669"/>
    <property type="project" value="UniProtKB-SubCell"/>
</dbReference>
<evidence type="ECO:0000313" key="19">
    <source>
        <dbReference type="Proteomes" id="UP000199377"/>
    </source>
</evidence>
<name>A0A1I3FIA6_9RHOB</name>
<dbReference type="Pfam" id="PF00512">
    <property type="entry name" value="HisKA"/>
    <property type="match status" value="1"/>
</dbReference>
<dbReference type="InterPro" id="IPR036890">
    <property type="entry name" value="HATPase_C_sf"/>
</dbReference>
<dbReference type="GO" id="GO:0005524">
    <property type="term" value="F:ATP binding"/>
    <property type="evidence" value="ECO:0007669"/>
    <property type="project" value="UniProtKB-KW"/>
</dbReference>
<dbReference type="EC" id="2.7.13.3" evidence="3"/>
<keyword evidence="11" id="KW-0067">ATP-binding</keyword>
<dbReference type="SMART" id="SM00387">
    <property type="entry name" value="HATPase_c"/>
    <property type="match status" value="1"/>
</dbReference>
<evidence type="ECO:0000256" key="8">
    <source>
        <dbReference type="ARBA" id="ARBA00022692"/>
    </source>
</evidence>
<evidence type="ECO:0000256" key="15">
    <source>
        <dbReference type="SAM" id="Phobius"/>
    </source>
</evidence>
<evidence type="ECO:0000259" key="17">
    <source>
        <dbReference type="PROSITE" id="PS50885"/>
    </source>
</evidence>
<keyword evidence="13" id="KW-0902">Two-component regulatory system</keyword>
<dbReference type="InterPro" id="IPR003661">
    <property type="entry name" value="HisK_dim/P_dom"/>
</dbReference>
<dbReference type="Gene3D" id="3.30.565.10">
    <property type="entry name" value="Histidine kinase-like ATPase, C-terminal domain"/>
    <property type="match status" value="1"/>
</dbReference>
<dbReference type="PROSITE" id="PS50109">
    <property type="entry name" value="HIS_KIN"/>
    <property type="match status" value="1"/>
</dbReference>
<dbReference type="InterPro" id="IPR003660">
    <property type="entry name" value="HAMP_dom"/>
</dbReference>
<keyword evidence="14 15" id="KW-0472">Membrane</keyword>
<evidence type="ECO:0000256" key="4">
    <source>
        <dbReference type="ARBA" id="ARBA00022475"/>
    </source>
</evidence>
<dbReference type="SMART" id="SM00388">
    <property type="entry name" value="HisKA"/>
    <property type="match status" value="1"/>
</dbReference>
<dbReference type="InterPro" id="IPR004358">
    <property type="entry name" value="Sig_transdc_His_kin-like_C"/>
</dbReference>
<evidence type="ECO:0000256" key="5">
    <source>
        <dbReference type="ARBA" id="ARBA00022519"/>
    </source>
</evidence>
<dbReference type="GO" id="GO:0000155">
    <property type="term" value="F:phosphorelay sensor kinase activity"/>
    <property type="evidence" value="ECO:0007669"/>
    <property type="project" value="InterPro"/>
</dbReference>
<evidence type="ECO:0000256" key="9">
    <source>
        <dbReference type="ARBA" id="ARBA00022741"/>
    </source>
</evidence>
<sequence length="443" mass="48271">MARAYKKYLPRSLFGRALVILLAPIVLLQLVVAGLFIQNHYAGVTQQMAGSVALELIYAVNAVETAETVEDARIRLENIARPLGMTLALDAGAAVPPDNAQLFYDVSGNALADRLRADIARPMSIDLVRYNRDVEVKIQTEKGVLRALIPRKRTIASNPHILLVWMVATAFLLAVVAVLFLRNQVRPIRSLANAAEAFGRGRVVPFRPAGAEEVRRAGAAFLDMRRRVERAMEQRTNMLYGVSHDLRTPLTRMRLAVEMLDPSPDRDDLARDIVEMERMLSAFLDFARGGAGESAVEADPLALLETAAADARRAGAEVAVSLTEDSRAPEPVTLRPGAIGRALGNLIANAARYGDRVEARLRLGRMFVEWSVEDDGPGIPEEMRDTALRPFARLDESRNQNEGGGVGLGLAIALDIARAHGGALTLESSETLGGLRVVLRIPR</sequence>
<comment type="catalytic activity">
    <reaction evidence="1">
        <text>ATP + protein L-histidine = ADP + protein N-phospho-L-histidine.</text>
        <dbReference type="EC" id="2.7.13.3"/>
    </reaction>
</comment>
<dbReference type="InterPro" id="IPR050980">
    <property type="entry name" value="2C_sensor_his_kinase"/>
</dbReference>
<dbReference type="PRINTS" id="PR00344">
    <property type="entry name" value="BCTRLSENSOR"/>
</dbReference>
<feature type="domain" description="HAMP" evidence="17">
    <location>
        <begin position="182"/>
        <end position="233"/>
    </location>
</feature>
<evidence type="ECO:0000259" key="16">
    <source>
        <dbReference type="PROSITE" id="PS50109"/>
    </source>
</evidence>
<evidence type="ECO:0000256" key="14">
    <source>
        <dbReference type="ARBA" id="ARBA00023136"/>
    </source>
</evidence>
<dbReference type="InterPro" id="IPR036097">
    <property type="entry name" value="HisK_dim/P_sf"/>
</dbReference>
<keyword evidence="12 15" id="KW-1133">Transmembrane helix</keyword>
<evidence type="ECO:0000256" key="1">
    <source>
        <dbReference type="ARBA" id="ARBA00000085"/>
    </source>
</evidence>
<evidence type="ECO:0000256" key="12">
    <source>
        <dbReference type="ARBA" id="ARBA00022989"/>
    </source>
</evidence>
<dbReference type="RefSeq" id="WP_092859592.1">
    <property type="nucleotide sequence ID" value="NZ_FOQH01000004.1"/>
</dbReference>
<protein>
    <recommendedName>
        <fullName evidence="3">histidine kinase</fullName>
        <ecNumber evidence="3">2.7.13.3</ecNumber>
    </recommendedName>
</protein>
<evidence type="ECO:0000313" key="18">
    <source>
        <dbReference type="EMBL" id="SFI10950.1"/>
    </source>
</evidence>
<dbReference type="PROSITE" id="PS50885">
    <property type="entry name" value="HAMP"/>
    <property type="match status" value="1"/>
</dbReference>
<organism evidence="18 19">
    <name type="scientific">Albimonas pacifica</name>
    <dbReference type="NCBI Taxonomy" id="1114924"/>
    <lineage>
        <taxon>Bacteria</taxon>
        <taxon>Pseudomonadati</taxon>
        <taxon>Pseudomonadota</taxon>
        <taxon>Alphaproteobacteria</taxon>
        <taxon>Rhodobacterales</taxon>
        <taxon>Paracoccaceae</taxon>
        <taxon>Albimonas</taxon>
    </lineage>
</organism>
<keyword evidence="7" id="KW-0808">Transferase</keyword>
<keyword evidence="6" id="KW-0597">Phosphoprotein</keyword>
<keyword evidence="9" id="KW-0547">Nucleotide-binding</keyword>
<proteinExistence type="predicted"/>
<keyword evidence="19" id="KW-1185">Reference proteome</keyword>
<dbReference type="InterPro" id="IPR005467">
    <property type="entry name" value="His_kinase_dom"/>
</dbReference>
<gene>
    <name evidence="18" type="ORF">SAMN05216258_104304</name>
</gene>
<dbReference type="Gene3D" id="1.10.287.130">
    <property type="match status" value="1"/>
</dbReference>
<dbReference type="CDD" id="cd00082">
    <property type="entry name" value="HisKA"/>
    <property type="match status" value="1"/>
</dbReference>
<dbReference type="OrthoDB" id="9804645at2"/>
<dbReference type="EMBL" id="FOQH01000004">
    <property type="protein sequence ID" value="SFI10950.1"/>
    <property type="molecule type" value="Genomic_DNA"/>
</dbReference>
<dbReference type="SUPFAM" id="SSF47384">
    <property type="entry name" value="Homodimeric domain of signal transducing histidine kinase"/>
    <property type="match status" value="1"/>
</dbReference>
<feature type="domain" description="Histidine kinase" evidence="16">
    <location>
        <begin position="241"/>
        <end position="443"/>
    </location>
</feature>
<dbReference type="PANTHER" id="PTHR44936:SF5">
    <property type="entry name" value="SENSOR HISTIDINE KINASE ENVZ"/>
    <property type="match status" value="1"/>
</dbReference>